<keyword evidence="2" id="KW-1185">Reference proteome</keyword>
<sequence length="81" mass="9159">MDQIGYLKCNLQWEAVSKQEFRLRHLAEGNSLRDVQLCSWSSQRQVLEQHTARGSLGVERVGLLPSDSPPPLVNSVARWEG</sequence>
<gene>
    <name evidence="1" type="ORF">P7K49_016134</name>
</gene>
<comment type="caution">
    <text evidence="1">The sequence shown here is derived from an EMBL/GenBank/DDBJ whole genome shotgun (WGS) entry which is preliminary data.</text>
</comment>
<dbReference type="Proteomes" id="UP001266305">
    <property type="component" value="Unassembled WGS sequence"/>
</dbReference>
<dbReference type="EMBL" id="JASSZA010000007">
    <property type="protein sequence ID" value="KAK2106620.1"/>
    <property type="molecule type" value="Genomic_DNA"/>
</dbReference>
<proteinExistence type="predicted"/>
<protein>
    <submittedName>
        <fullName evidence="1">Uncharacterized protein</fullName>
    </submittedName>
</protein>
<organism evidence="1 2">
    <name type="scientific">Saguinus oedipus</name>
    <name type="common">Cotton-top tamarin</name>
    <name type="synonym">Oedipomidas oedipus</name>
    <dbReference type="NCBI Taxonomy" id="9490"/>
    <lineage>
        <taxon>Eukaryota</taxon>
        <taxon>Metazoa</taxon>
        <taxon>Chordata</taxon>
        <taxon>Craniata</taxon>
        <taxon>Vertebrata</taxon>
        <taxon>Euteleostomi</taxon>
        <taxon>Mammalia</taxon>
        <taxon>Eutheria</taxon>
        <taxon>Euarchontoglires</taxon>
        <taxon>Primates</taxon>
        <taxon>Haplorrhini</taxon>
        <taxon>Platyrrhini</taxon>
        <taxon>Cebidae</taxon>
        <taxon>Callitrichinae</taxon>
        <taxon>Saguinus</taxon>
    </lineage>
</organism>
<evidence type="ECO:0000313" key="1">
    <source>
        <dbReference type="EMBL" id="KAK2106620.1"/>
    </source>
</evidence>
<name>A0ABQ9VC09_SAGOE</name>
<accession>A0ABQ9VC09</accession>
<evidence type="ECO:0000313" key="2">
    <source>
        <dbReference type="Proteomes" id="UP001266305"/>
    </source>
</evidence>
<reference evidence="1 2" key="1">
    <citation type="submission" date="2023-05" db="EMBL/GenBank/DDBJ databases">
        <title>B98-5 Cell Line De Novo Hybrid Assembly: An Optical Mapping Approach.</title>
        <authorList>
            <person name="Kananen K."/>
            <person name="Auerbach J.A."/>
            <person name="Kautto E."/>
            <person name="Blachly J.S."/>
        </authorList>
    </citation>
    <scope>NUCLEOTIDE SEQUENCE [LARGE SCALE GENOMIC DNA]</scope>
    <source>
        <strain evidence="1">B95-8</strain>
        <tissue evidence="1">Cell line</tissue>
    </source>
</reference>